<dbReference type="Gene3D" id="2.40.50.100">
    <property type="match status" value="1"/>
</dbReference>
<dbReference type="SUPFAM" id="SSF55781">
    <property type="entry name" value="GAF domain-like"/>
    <property type="match status" value="1"/>
</dbReference>
<reference evidence="4 5" key="1">
    <citation type="submission" date="2019-07" db="EMBL/GenBank/DDBJ databases">
        <title>Whole genome shotgun sequence of Brevifollis gellanilyticus NBRC 108608.</title>
        <authorList>
            <person name="Hosoyama A."/>
            <person name="Uohara A."/>
            <person name="Ohji S."/>
            <person name="Ichikawa N."/>
        </authorList>
    </citation>
    <scope>NUCLEOTIDE SEQUENCE [LARGE SCALE GENOMIC DNA]</scope>
    <source>
        <strain evidence="4 5">NBRC 108608</strain>
    </source>
</reference>
<evidence type="ECO:0000313" key="4">
    <source>
        <dbReference type="EMBL" id="GEP45522.1"/>
    </source>
</evidence>
<dbReference type="Gene3D" id="3.30.450.40">
    <property type="match status" value="1"/>
</dbReference>
<dbReference type="InterPro" id="IPR029016">
    <property type="entry name" value="GAF-like_dom_sf"/>
</dbReference>
<accession>A0A512MFL3</accession>
<dbReference type="RefSeq" id="WP_146854496.1">
    <property type="nucleotide sequence ID" value="NZ_BKAG01000051.1"/>
</dbReference>
<dbReference type="AlphaFoldDB" id="A0A512MFL3"/>
<dbReference type="GO" id="GO:1990281">
    <property type="term" value="C:efflux pump complex"/>
    <property type="evidence" value="ECO:0007669"/>
    <property type="project" value="TreeGrafter"/>
</dbReference>
<keyword evidence="5" id="KW-1185">Reference proteome</keyword>
<gene>
    <name evidence="4" type="ORF">BGE01nite_48130</name>
</gene>
<dbReference type="OrthoDB" id="250565at2"/>
<keyword evidence="2" id="KW-0472">Membrane</keyword>
<evidence type="ECO:0000256" key="1">
    <source>
        <dbReference type="SAM" id="Coils"/>
    </source>
</evidence>
<organism evidence="4 5">
    <name type="scientific">Brevifollis gellanilyticus</name>
    <dbReference type="NCBI Taxonomy" id="748831"/>
    <lineage>
        <taxon>Bacteria</taxon>
        <taxon>Pseudomonadati</taxon>
        <taxon>Verrucomicrobiota</taxon>
        <taxon>Verrucomicrobiia</taxon>
        <taxon>Verrucomicrobiales</taxon>
        <taxon>Verrucomicrobiaceae</taxon>
    </lineage>
</organism>
<dbReference type="GO" id="GO:0015562">
    <property type="term" value="F:efflux transmembrane transporter activity"/>
    <property type="evidence" value="ECO:0007669"/>
    <property type="project" value="TreeGrafter"/>
</dbReference>
<dbReference type="PANTHER" id="PTHR30469:SF15">
    <property type="entry name" value="HLYD FAMILY OF SECRETION PROTEINS"/>
    <property type="match status" value="1"/>
</dbReference>
<dbReference type="SUPFAM" id="SSF111369">
    <property type="entry name" value="HlyD-like secretion proteins"/>
    <property type="match status" value="1"/>
</dbReference>
<keyword evidence="1" id="KW-0175">Coiled coil</keyword>
<proteinExistence type="predicted"/>
<feature type="domain" description="CzcB-like barrel-sandwich hybrid" evidence="3">
    <location>
        <begin position="409"/>
        <end position="531"/>
    </location>
</feature>
<keyword evidence="2" id="KW-1133">Transmembrane helix</keyword>
<dbReference type="Proteomes" id="UP000321577">
    <property type="component" value="Unassembled WGS sequence"/>
</dbReference>
<evidence type="ECO:0000256" key="2">
    <source>
        <dbReference type="SAM" id="Phobius"/>
    </source>
</evidence>
<dbReference type="InterPro" id="IPR058647">
    <property type="entry name" value="BSH_CzcB-like"/>
</dbReference>
<dbReference type="PANTHER" id="PTHR30469">
    <property type="entry name" value="MULTIDRUG RESISTANCE PROTEIN MDTA"/>
    <property type="match status" value="1"/>
</dbReference>
<keyword evidence="2" id="KW-0812">Transmembrane</keyword>
<evidence type="ECO:0000259" key="3">
    <source>
        <dbReference type="Pfam" id="PF25973"/>
    </source>
</evidence>
<protein>
    <submittedName>
        <fullName evidence="4">Hemolysin D</fullName>
    </submittedName>
</protein>
<dbReference type="EMBL" id="BKAG01000051">
    <property type="protein sequence ID" value="GEP45522.1"/>
    <property type="molecule type" value="Genomic_DNA"/>
</dbReference>
<feature type="coiled-coil region" evidence="1">
    <location>
        <begin position="441"/>
        <end position="475"/>
    </location>
</feature>
<dbReference type="Pfam" id="PF25973">
    <property type="entry name" value="BSH_CzcB"/>
    <property type="match status" value="1"/>
</dbReference>
<feature type="transmembrane region" description="Helical" evidence="2">
    <location>
        <begin position="374"/>
        <end position="393"/>
    </location>
</feature>
<sequence length="649" mass="71469">MTPPSQALQTLSQELARLAASGGSDGEVLQSVLTRLIHATDALGGAIWMVVKREGNDMSLKLAAGTNVEEAAGAADSAQRQQVLRAATEVILSSQPLVLMPASPGQEVVTPGVLVNLGPHGIVGVLLRSGDDHLGSVQLWFPRHNDPKKLAELALMVQTLMVELGPRLRSRHIRELGAQSRRQQQLLQMALDVTGQLDTKQAARLAAAHARELLGINRVSFLIHEGDRWRVVGVSGQAEVDERSEPVTRMIKLASKEVRDHAWVIIRGEGTPPVDWYFEDTQMQSAVMIPLRDGAEGRVIGLMLGESIESATFGSAGMPGDPRPPALALAQWLADLTGKSLCAALVHQSLPLGPTLAKLGRWRTEAMATHKRRWWTWTLAFGLLILAGFFWPLTAKIEGDCTLLPRKRALITAEAAGRVDEVLVREGDRVKKDQIIAKLDTRRLQTELESTAQARKRLEAEAERQRGQGKEALARIATLEAQSTAEMEKRLQLEIDLAQMRAPIDGVMMTKDIHLRTGTFLQAGEALAEIATIDGWDLRMDVPEADIAEVEEALEKKSPREVRYLLYTQSARELSASLKDKSQISPALQASKDGGVFSITLPEVMLPEELLPLMRPGLTGRAKIELENRAAGRLLLRKFTRWLRMHWWL</sequence>
<evidence type="ECO:0000313" key="5">
    <source>
        <dbReference type="Proteomes" id="UP000321577"/>
    </source>
</evidence>
<name>A0A512MFL3_9BACT</name>
<comment type="caution">
    <text evidence="4">The sequence shown here is derived from an EMBL/GenBank/DDBJ whole genome shotgun (WGS) entry which is preliminary data.</text>
</comment>